<dbReference type="PROSITE" id="PS50977">
    <property type="entry name" value="HTH_TETR_2"/>
    <property type="match status" value="1"/>
</dbReference>
<dbReference type="PRINTS" id="PR00455">
    <property type="entry name" value="HTHTETR"/>
</dbReference>
<dbReference type="RefSeq" id="WP_307152758.1">
    <property type="nucleotide sequence ID" value="NZ_JAUSUK010000001.1"/>
</dbReference>
<evidence type="ECO:0000256" key="2">
    <source>
        <dbReference type="ARBA" id="ARBA00023125"/>
    </source>
</evidence>
<accession>A0ABU0C3F8</accession>
<dbReference type="InterPro" id="IPR023772">
    <property type="entry name" value="DNA-bd_HTH_TetR-type_CS"/>
</dbReference>
<evidence type="ECO:0000256" key="4">
    <source>
        <dbReference type="PROSITE-ProRule" id="PRU00335"/>
    </source>
</evidence>
<evidence type="ECO:0000313" key="7">
    <source>
        <dbReference type="Proteomes" id="UP001230253"/>
    </source>
</evidence>
<dbReference type="InterPro" id="IPR050109">
    <property type="entry name" value="HTH-type_TetR-like_transc_reg"/>
</dbReference>
<feature type="DNA-binding region" description="H-T-H motif" evidence="4">
    <location>
        <begin position="32"/>
        <end position="51"/>
    </location>
</feature>
<protein>
    <submittedName>
        <fullName evidence="6">AcrR family transcriptional regulator</fullName>
    </submittedName>
</protein>
<evidence type="ECO:0000259" key="5">
    <source>
        <dbReference type="PROSITE" id="PS50977"/>
    </source>
</evidence>
<reference evidence="6 7" key="1">
    <citation type="submission" date="2023-07" db="EMBL/GenBank/DDBJ databases">
        <title>Genomic Encyclopedia of Type Strains, Phase IV (KMG-IV): sequencing the most valuable type-strain genomes for metagenomic binning, comparative biology and taxonomic classification.</title>
        <authorList>
            <person name="Goeker M."/>
        </authorList>
    </citation>
    <scope>NUCLEOTIDE SEQUENCE [LARGE SCALE GENOMIC DNA]</scope>
    <source>
        <strain evidence="6 7">DSM 11549</strain>
    </source>
</reference>
<dbReference type="EMBL" id="JAUSUK010000001">
    <property type="protein sequence ID" value="MDQ0324471.1"/>
    <property type="molecule type" value="Genomic_DNA"/>
</dbReference>
<dbReference type="Gene3D" id="1.10.357.10">
    <property type="entry name" value="Tetracycline Repressor, domain 2"/>
    <property type="match status" value="1"/>
</dbReference>
<dbReference type="InterPro" id="IPR009057">
    <property type="entry name" value="Homeodomain-like_sf"/>
</dbReference>
<dbReference type="PROSITE" id="PS01081">
    <property type="entry name" value="HTH_TETR_1"/>
    <property type="match status" value="1"/>
</dbReference>
<dbReference type="InterPro" id="IPR001647">
    <property type="entry name" value="HTH_TetR"/>
</dbReference>
<proteinExistence type="predicted"/>
<sequence>MRRTKADALQTREAILRAAMEVFFQEGVARATLAQVAAEAGVTRGAIYWHFKNKAEILEAIRDRLRLLEDDIVEAAMAQTDGDILNRLHGVTIDSLARLENCEETRKAYSIIMCKSESTGEIGCMIEKFYKAGNALRDCAGVAFEDASQGGLLHPSWRPDIAARAYNTMFFGLIHQWLRFGQPFDIGEVGREVFAALFSSFRCPKASGAAAQAAREPAFVSERAASSGCR</sequence>
<evidence type="ECO:0000256" key="1">
    <source>
        <dbReference type="ARBA" id="ARBA00023015"/>
    </source>
</evidence>
<keyword evidence="7" id="KW-1185">Reference proteome</keyword>
<dbReference type="SUPFAM" id="SSF48498">
    <property type="entry name" value="Tetracyclin repressor-like, C-terminal domain"/>
    <property type="match status" value="1"/>
</dbReference>
<dbReference type="InterPro" id="IPR036271">
    <property type="entry name" value="Tet_transcr_reg_TetR-rel_C_sf"/>
</dbReference>
<dbReference type="SUPFAM" id="SSF46689">
    <property type="entry name" value="Homeodomain-like"/>
    <property type="match status" value="1"/>
</dbReference>
<evidence type="ECO:0000313" key="6">
    <source>
        <dbReference type="EMBL" id="MDQ0324471.1"/>
    </source>
</evidence>
<comment type="caution">
    <text evidence="6">The sequence shown here is derived from an EMBL/GenBank/DDBJ whole genome shotgun (WGS) entry which is preliminary data.</text>
</comment>
<keyword evidence="3" id="KW-0804">Transcription</keyword>
<dbReference type="PANTHER" id="PTHR30055">
    <property type="entry name" value="HTH-TYPE TRANSCRIPTIONAL REGULATOR RUTR"/>
    <property type="match status" value="1"/>
</dbReference>
<dbReference type="Proteomes" id="UP001230253">
    <property type="component" value="Unassembled WGS sequence"/>
</dbReference>
<feature type="domain" description="HTH tetR-type" evidence="5">
    <location>
        <begin position="9"/>
        <end position="69"/>
    </location>
</feature>
<name>A0ABU0C3F8_9BRAD</name>
<keyword evidence="2 4" id="KW-0238">DNA-binding</keyword>
<organism evidence="6 7">
    <name type="scientific">Rhodopseudomonas julia</name>
    <dbReference type="NCBI Taxonomy" id="200617"/>
    <lineage>
        <taxon>Bacteria</taxon>
        <taxon>Pseudomonadati</taxon>
        <taxon>Pseudomonadota</taxon>
        <taxon>Alphaproteobacteria</taxon>
        <taxon>Hyphomicrobiales</taxon>
        <taxon>Nitrobacteraceae</taxon>
        <taxon>Rhodopseudomonas</taxon>
    </lineage>
</organism>
<dbReference type="PANTHER" id="PTHR30055:SF240">
    <property type="entry name" value="HTH-TYPE TRANSCRIPTIONAL REGULATOR ACRR"/>
    <property type="match status" value="1"/>
</dbReference>
<keyword evidence="1" id="KW-0805">Transcription regulation</keyword>
<dbReference type="Pfam" id="PF00440">
    <property type="entry name" value="TetR_N"/>
    <property type="match status" value="1"/>
</dbReference>
<gene>
    <name evidence="6" type="ORF">J2R99_000320</name>
</gene>
<evidence type="ECO:0000256" key="3">
    <source>
        <dbReference type="ARBA" id="ARBA00023163"/>
    </source>
</evidence>